<dbReference type="Proteomes" id="UP000050360">
    <property type="component" value="Unassembled WGS sequence"/>
</dbReference>
<evidence type="ECO:0000313" key="3">
    <source>
        <dbReference type="Proteomes" id="UP000050360"/>
    </source>
</evidence>
<sequence length="195" mass="21634">MDEKIIKLAIDLHGHLAPGIALGLRMSELSLSYMGLSKGNKYLIGISETARCLADAMQAATGCTLGHGNAFVENYGKLAITIGDIKTKKGVRVALMDEANNLSPLMNKWMMRLGKLTHEEENELGNQLLKLDDKYFLIQNVEINRNQDFDNSQIVRCQKCNESIPMGLGVMKEDITYCKACKGETYYALLEAQKA</sequence>
<feature type="domain" description="Formylmethanofuran dehydrogenase subunit E" evidence="1">
    <location>
        <begin position="13"/>
        <end position="131"/>
    </location>
</feature>
<dbReference type="InterPro" id="IPR003814">
    <property type="entry name" value="FmdEsu_dom"/>
</dbReference>
<name>A0A0P7ZK41_9EURY</name>
<protein>
    <submittedName>
        <fullName evidence="2">Molybdenum dependent formylmethanofuran dehydrogenase subunit fmdE_1</fullName>
    </submittedName>
</protein>
<reference evidence="2 3" key="1">
    <citation type="submission" date="2015-09" db="EMBL/GenBank/DDBJ databases">
        <title>A metagenomics-based metabolic model of nitrate-dependent anaerobic oxidation of methane by Methanoperedens-like archaea.</title>
        <authorList>
            <person name="Arshad A."/>
            <person name="Speth D.R."/>
            <person name="De Graaf R.M."/>
            <person name="Op Den Camp H.J."/>
            <person name="Jetten M.S."/>
            <person name="Welte C.U."/>
        </authorList>
    </citation>
    <scope>NUCLEOTIDE SEQUENCE [LARGE SCALE GENOMIC DNA]</scope>
</reference>
<comment type="caution">
    <text evidence="2">The sequence shown here is derived from an EMBL/GenBank/DDBJ whole genome shotgun (WGS) entry which is preliminary data.</text>
</comment>
<dbReference type="SUPFAM" id="SSF143555">
    <property type="entry name" value="FwdE-like"/>
    <property type="match status" value="1"/>
</dbReference>
<evidence type="ECO:0000313" key="2">
    <source>
        <dbReference type="EMBL" id="KPQ44312.1"/>
    </source>
</evidence>
<dbReference type="InterPro" id="IPR053194">
    <property type="entry name" value="tRNA_methyltr_O"/>
</dbReference>
<organism evidence="2 3">
    <name type="scientific">Candidatus Methanoperedens nitratireducens</name>
    <dbReference type="NCBI Taxonomy" id="1392998"/>
    <lineage>
        <taxon>Archaea</taxon>
        <taxon>Methanobacteriati</taxon>
        <taxon>Methanobacteriota</taxon>
        <taxon>Stenosarchaea group</taxon>
        <taxon>Methanomicrobia</taxon>
        <taxon>Methanosarcinales</taxon>
        <taxon>ANME-2 cluster</taxon>
        <taxon>Candidatus Methanoperedentaceae</taxon>
        <taxon>Candidatus Methanoperedens</taxon>
    </lineage>
</organism>
<evidence type="ECO:0000259" key="1">
    <source>
        <dbReference type="Pfam" id="PF02663"/>
    </source>
</evidence>
<dbReference type="Gene3D" id="3.30.1330.130">
    <property type="match status" value="1"/>
</dbReference>
<proteinExistence type="predicted"/>
<gene>
    <name evidence="2" type="primary">fmdE_1</name>
    <name evidence="2" type="ORF">MPEBLZ_01173</name>
</gene>
<dbReference type="PANTHER" id="PTHR39418:SF1">
    <property type="entry name" value="DEHYDROGENASE"/>
    <property type="match status" value="1"/>
</dbReference>
<dbReference type="AlphaFoldDB" id="A0A0P7ZK41"/>
<dbReference type="Pfam" id="PF02663">
    <property type="entry name" value="FmdE"/>
    <property type="match status" value="1"/>
</dbReference>
<dbReference type="EMBL" id="LKCM01000100">
    <property type="protein sequence ID" value="KPQ44312.1"/>
    <property type="molecule type" value="Genomic_DNA"/>
</dbReference>
<dbReference type="PANTHER" id="PTHR39418">
    <property type="entry name" value="DEHYDROGENASE-RELATED"/>
    <property type="match status" value="1"/>
</dbReference>
<accession>A0A0P7ZK41</accession>